<accession>A0ABS6BLD3</accession>
<comment type="caution">
    <text evidence="3">The sequence shown here is derived from an EMBL/GenBank/DDBJ whole genome shotgun (WGS) entry which is preliminary data.</text>
</comment>
<dbReference type="NCBIfam" id="NF035944">
    <property type="entry name" value="PEPxxWA-CTERM"/>
    <property type="match status" value="1"/>
</dbReference>
<evidence type="ECO:0000313" key="4">
    <source>
        <dbReference type="Proteomes" id="UP000776276"/>
    </source>
</evidence>
<reference evidence="3 4" key="1">
    <citation type="submission" date="2021-06" db="EMBL/GenBank/DDBJ databases">
        <title>Sphingomonas sp. XMGL2, whole genome shotgun sequencing project.</title>
        <authorList>
            <person name="Zhao G."/>
            <person name="Shen L."/>
        </authorList>
    </citation>
    <scope>NUCLEOTIDE SEQUENCE [LARGE SCALE GENOMIC DNA]</scope>
    <source>
        <strain evidence="3 4">XMGL2</strain>
    </source>
</reference>
<keyword evidence="4" id="KW-1185">Reference proteome</keyword>
<keyword evidence="1" id="KW-0732">Signal</keyword>
<protein>
    <submittedName>
        <fullName evidence="3">PEPxxWA-CTERM sorting domain-containing protein</fullName>
    </submittedName>
</protein>
<dbReference type="NCBIfam" id="TIGR02595">
    <property type="entry name" value="PEP_CTERM"/>
    <property type="match status" value="1"/>
</dbReference>
<evidence type="ECO:0000313" key="3">
    <source>
        <dbReference type="EMBL" id="MBU3079125.1"/>
    </source>
</evidence>
<proteinExistence type="predicted"/>
<sequence>MTKLYRYLTVLMAICGFAAIATPAQAVNTSYAFSGTCLDCGADTSATGVLTLSDYTLGDTLSVGNFVSFVYSSAIYPTLTIDTITSIAGAITGNGANNVAFFGMSGGDNYYFGSAVRAGSWTLTNIFPQDVGINGSWTALDATSAVPEPAAWALMILGFGVAGASLRRRKTVATVAA</sequence>
<name>A0ABS6BLD3_9SPHN</name>
<evidence type="ECO:0000259" key="2">
    <source>
        <dbReference type="Pfam" id="PF07589"/>
    </source>
</evidence>
<dbReference type="EMBL" id="JAHKRT010000008">
    <property type="protein sequence ID" value="MBU3079125.1"/>
    <property type="molecule type" value="Genomic_DNA"/>
</dbReference>
<evidence type="ECO:0000256" key="1">
    <source>
        <dbReference type="SAM" id="SignalP"/>
    </source>
</evidence>
<dbReference type="Proteomes" id="UP000776276">
    <property type="component" value="Unassembled WGS sequence"/>
</dbReference>
<gene>
    <name evidence="3" type="ORF">KOF26_14795</name>
</gene>
<organism evidence="3 4">
    <name type="scientific">Sphingomonas quercus</name>
    <dbReference type="NCBI Taxonomy" id="2842451"/>
    <lineage>
        <taxon>Bacteria</taxon>
        <taxon>Pseudomonadati</taxon>
        <taxon>Pseudomonadota</taxon>
        <taxon>Alphaproteobacteria</taxon>
        <taxon>Sphingomonadales</taxon>
        <taxon>Sphingomonadaceae</taxon>
        <taxon>Sphingomonas</taxon>
    </lineage>
</organism>
<dbReference type="InterPro" id="IPR013424">
    <property type="entry name" value="Ice-binding_C"/>
</dbReference>
<feature type="chain" id="PRO_5046071989" evidence="1">
    <location>
        <begin position="27"/>
        <end position="177"/>
    </location>
</feature>
<feature type="domain" description="Ice-binding protein C-terminal" evidence="2">
    <location>
        <begin position="145"/>
        <end position="169"/>
    </location>
</feature>
<feature type="signal peptide" evidence="1">
    <location>
        <begin position="1"/>
        <end position="26"/>
    </location>
</feature>
<dbReference type="Pfam" id="PF07589">
    <property type="entry name" value="PEP-CTERM"/>
    <property type="match status" value="1"/>
</dbReference>